<dbReference type="RefSeq" id="WP_220207830.1">
    <property type="nucleotide sequence ID" value="NZ_BNJK01000001.1"/>
</dbReference>
<feature type="compositionally biased region" description="Acidic residues" evidence="1">
    <location>
        <begin position="122"/>
        <end position="132"/>
    </location>
</feature>
<proteinExistence type="predicted"/>
<evidence type="ECO:0000313" key="3">
    <source>
        <dbReference type="Proteomes" id="UP000597444"/>
    </source>
</evidence>
<evidence type="ECO:0000313" key="2">
    <source>
        <dbReference type="EMBL" id="GHO97256.1"/>
    </source>
</evidence>
<organism evidence="2 3">
    <name type="scientific">Reticulibacter mediterranei</name>
    <dbReference type="NCBI Taxonomy" id="2778369"/>
    <lineage>
        <taxon>Bacteria</taxon>
        <taxon>Bacillati</taxon>
        <taxon>Chloroflexota</taxon>
        <taxon>Ktedonobacteria</taxon>
        <taxon>Ktedonobacterales</taxon>
        <taxon>Reticulibacteraceae</taxon>
        <taxon>Reticulibacter</taxon>
    </lineage>
</organism>
<dbReference type="Proteomes" id="UP000597444">
    <property type="component" value="Unassembled WGS sequence"/>
</dbReference>
<accession>A0A8J3IMD8</accession>
<reference evidence="2" key="1">
    <citation type="submission" date="2020-10" db="EMBL/GenBank/DDBJ databases">
        <title>Taxonomic study of unclassified bacteria belonging to the class Ktedonobacteria.</title>
        <authorList>
            <person name="Yabe S."/>
            <person name="Wang C.M."/>
            <person name="Zheng Y."/>
            <person name="Sakai Y."/>
            <person name="Cavaletti L."/>
            <person name="Monciardini P."/>
            <person name="Donadio S."/>
        </authorList>
    </citation>
    <scope>NUCLEOTIDE SEQUENCE</scope>
    <source>
        <strain evidence="2">ID150040</strain>
    </source>
</reference>
<feature type="region of interest" description="Disordered" evidence="1">
    <location>
        <begin position="107"/>
        <end position="132"/>
    </location>
</feature>
<dbReference type="AlphaFoldDB" id="A0A8J3IMD8"/>
<sequence length="132" mass="15164">MTTTYVPETFQREGLPPIQLEALPGQVEGVCFTVEPEVHEALVATIARWFEGREEVRLIDYGTTDKQGWGYLMVEWYECRVDPLFLAILRDEETVIDYTVYTCDLDEEGEAPTDDTANFDYSTDDDDEYGDI</sequence>
<gene>
    <name evidence="2" type="ORF">KSF_073040</name>
</gene>
<name>A0A8J3IMD8_9CHLR</name>
<keyword evidence="3" id="KW-1185">Reference proteome</keyword>
<evidence type="ECO:0000256" key="1">
    <source>
        <dbReference type="SAM" id="MobiDB-lite"/>
    </source>
</evidence>
<comment type="caution">
    <text evidence="2">The sequence shown here is derived from an EMBL/GenBank/DDBJ whole genome shotgun (WGS) entry which is preliminary data.</text>
</comment>
<dbReference type="EMBL" id="BNJK01000001">
    <property type="protein sequence ID" value="GHO97256.1"/>
    <property type="molecule type" value="Genomic_DNA"/>
</dbReference>
<protein>
    <submittedName>
        <fullName evidence="2">Uncharacterized protein</fullName>
    </submittedName>
</protein>